<dbReference type="InterPro" id="IPR027417">
    <property type="entry name" value="P-loop_NTPase"/>
</dbReference>
<reference evidence="9" key="1">
    <citation type="submission" date="2020-12" db="EMBL/GenBank/DDBJ databases">
        <title>Metabolic potential, ecology and presence of endohyphal bacteria is reflected in genomic diversity of Mucoromycotina.</title>
        <authorList>
            <person name="Muszewska A."/>
            <person name="Okrasinska A."/>
            <person name="Steczkiewicz K."/>
            <person name="Drgas O."/>
            <person name="Orlowska M."/>
            <person name="Perlinska-Lenart U."/>
            <person name="Aleksandrzak-Piekarczyk T."/>
            <person name="Szatraj K."/>
            <person name="Zielenkiewicz U."/>
            <person name="Pilsyk S."/>
            <person name="Malc E."/>
            <person name="Mieczkowski P."/>
            <person name="Kruszewska J.S."/>
            <person name="Biernat P."/>
            <person name="Pawlowska J."/>
        </authorList>
    </citation>
    <scope>NUCLEOTIDE SEQUENCE</scope>
    <source>
        <strain evidence="9">CBS 226.32</strain>
    </source>
</reference>
<evidence type="ECO:0000256" key="5">
    <source>
        <dbReference type="ARBA" id="ARBA00023288"/>
    </source>
</evidence>
<dbReference type="OrthoDB" id="9989112at2759"/>
<name>A0A8H7RBX5_9FUNG</name>
<evidence type="ECO:0000256" key="3">
    <source>
        <dbReference type="ARBA" id="ARBA00023134"/>
    </source>
</evidence>
<dbReference type="GO" id="GO:0005525">
    <property type="term" value="F:GTP binding"/>
    <property type="evidence" value="ECO:0007669"/>
    <property type="project" value="UniProtKB-KW"/>
</dbReference>
<evidence type="ECO:0000313" key="10">
    <source>
        <dbReference type="Proteomes" id="UP000650833"/>
    </source>
</evidence>
<gene>
    <name evidence="9" type="ORF">INT46_005979</name>
</gene>
<dbReference type="FunFam" id="3.40.50.300:FF:000067">
    <property type="entry name" value="ras-related protein RABA1f"/>
    <property type="match status" value="1"/>
</dbReference>
<dbReference type="Proteomes" id="UP000650833">
    <property type="component" value="Unassembled WGS sequence"/>
</dbReference>
<evidence type="ECO:0000256" key="4">
    <source>
        <dbReference type="ARBA" id="ARBA00023136"/>
    </source>
</evidence>
<dbReference type="SMART" id="SM00175">
    <property type="entry name" value="RAB"/>
    <property type="match status" value="1"/>
</dbReference>
<evidence type="ECO:0000256" key="7">
    <source>
        <dbReference type="ARBA" id="ARBA00037794"/>
    </source>
</evidence>
<comment type="subcellular location">
    <subcellularLocation>
        <location evidence="7">Golgi apparatus membrane</location>
        <topology evidence="7">Lipid-anchor</topology>
    </subcellularLocation>
</comment>
<accession>A0A8H7RBX5</accession>
<dbReference type="SMART" id="SM00173">
    <property type="entry name" value="RAS"/>
    <property type="match status" value="1"/>
</dbReference>
<keyword evidence="4" id="KW-0472">Membrane</keyword>
<evidence type="ECO:0000256" key="2">
    <source>
        <dbReference type="ARBA" id="ARBA00022741"/>
    </source>
</evidence>
<dbReference type="GO" id="GO:0003924">
    <property type="term" value="F:GTPase activity"/>
    <property type="evidence" value="ECO:0007669"/>
    <property type="project" value="InterPro"/>
</dbReference>
<keyword evidence="10" id="KW-1185">Reference proteome</keyword>
<feature type="region of interest" description="Disordered" evidence="8">
    <location>
        <begin position="181"/>
        <end position="231"/>
    </location>
</feature>
<dbReference type="SMART" id="SM00174">
    <property type="entry name" value="RHO"/>
    <property type="match status" value="1"/>
</dbReference>
<dbReference type="Gene3D" id="3.40.50.300">
    <property type="entry name" value="P-loop containing nucleotide triphosphate hydrolases"/>
    <property type="match status" value="1"/>
</dbReference>
<evidence type="ECO:0000256" key="8">
    <source>
        <dbReference type="SAM" id="MobiDB-lite"/>
    </source>
</evidence>
<protein>
    <submittedName>
        <fullName evidence="9">Uncharacterized protein</fullName>
    </submittedName>
</protein>
<keyword evidence="5" id="KW-0449">Lipoprotein</keyword>
<evidence type="ECO:0000313" key="9">
    <source>
        <dbReference type="EMBL" id="KAG2207858.1"/>
    </source>
</evidence>
<dbReference type="NCBIfam" id="TIGR00231">
    <property type="entry name" value="small_GTP"/>
    <property type="match status" value="1"/>
</dbReference>
<comment type="caution">
    <text evidence="9">The sequence shown here is derived from an EMBL/GenBank/DDBJ whole genome shotgun (WGS) entry which is preliminary data.</text>
</comment>
<dbReference type="PROSITE" id="PS51420">
    <property type="entry name" value="RHO"/>
    <property type="match status" value="1"/>
</dbReference>
<keyword evidence="3" id="KW-0342">GTP-binding</keyword>
<dbReference type="SMART" id="SM00176">
    <property type="entry name" value="RAN"/>
    <property type="match status" value="1"/>
</dbReference>
<dbReference type="AlphaFoldDB" id="A0A8H7RBX5"/>
<dbReference type="InterPro" id="IPR001806">
    <property type="entry name" value="Small_GTPase"/>
</dbReference>
<feature type="compositionally biased region" description="Polar residues" evidence="8">
    <location>
        <begin position="181"/>
        <end position="208"/>
    </location>
</feature>
<dbReference type="PANTHER" id="PTHR47979">
    <property type="entry name" value="DRAB11-RELATED"/>
    <property type="match status" value="1"/>
</dbReference>
<keyword evidence="6" id="KW-0636">Prenylation</keyword>
<dbReference type="EMBL" id="JAEPRC010000120">
    <property type="protein sequence ID" value="KAG2207858.1"/>
    <property type="molecule type" value="Genomic_DNA"/>
</dbReference>
<dbReference type="InterPro" id="IPR005225">
    <property type="entry name" value="Small_GTP-bd"/>
</dbReference>
<sequence>MSEDDYDYLFKIVIIGDSSVGKSNLLSRFTNDEFNLESKSTIGVEFATKNMNIGEHTIKAQIWDTSGQERYRAITGAYYRGAVGALLVYDITRQSSFQNIDHWLKELRDHSDDKISLMLVGNKVDLVDSRAVSTDEAAQYAEDSEMMFFETSALDATNVDSAFKTVFERIYENMPKSVKTAENNNVNAPGQNTIKLSPPTSSSDQLTTAAGGGSPRSGSNIQEKAAGGGCC</sequence>
<dbReference type="GO" id="GO:0016197">
    <property type="term" value="P:endosomal transport"/>
    <property type="evidence" value="ECO:0007669"/>
    <property type="project" value="UniProtKB-ARBA"/>
</dbReference>
<keyword evidence="2" id="KW-0547">Nucleotide-binding</keyword>
<dbReference type="CDD" id="cd01868">
    <property type="entry name" value="Rab11_like"/>
    <property type="match status" value="1"/>
</dbReference>
<dbReference type="GO" id="GO:0006887">
    <property type="term" value="P:exocytosis"/>
    <property type="evidence" value="ECO:0007669"/>
    <property type="project" value="UniProtKB-ARBA"/>
</dbReference>
<comment type="similarity">
    <text evidence="1">Belongs to the small GTPase superfamily. Rab family.</text>
</comment>
<organism evidence="9 10">
    <name type="scientific">Mucor plumbeus</name>
    <dbReference type="NCBI Taxonomy" id="97098"/>
    <lineage>
        <taxon>Eukaryota</taxon>
        <taxon>Fungi</taxon>
        <taxon>Fungi incertae sedis</taxon>
        <taxon>Mucoromycota</taxon>
        <taxon>Mucoromycotina</taxon>
        <taxon>Mucoromycetes</taxon>
        <taxon>Mucorales</taxon>
        <taxon>Mucorineae</taxon>
        <taxon>Mucoraceae</taxon>
        <taxon>Mucor</taxon>
    </lineage>
</organism>
<dbReference type="PROSITE" id="PS51421">
    <property type="entry name" value="RAS"/>
    <property type="match status" value="1"/>
</dbReference>
<dbReference type="InterPro" id="IPR050209">
    <property type="entry name" value="Rab_GTPases_membrane_traffic"/>
</dbReference>
<dbReference type="GO" id="GO:0000139">
    <property type="term" value="C:Golgi membrane"/>
    <property type="evidence" value="ECO:0007669"/>
    <property type="project" value="UniProtKB-SubCell"/>
</dbReference>
<dbReference type="PRINTS" id="PR00449">
    <property type="entry name" value="RASTRNSFRMNG"/>
</dbReference>
<dbReference type="PROSITE" id="PS51419">
    <property type="entry name" value="RAB"/>
    <property type="match status" value="1"/>
</dbReference>
<dbReference type="SUPFAM" id="SSF52540">
    <property type="entry name" value="P-loop containing nucleoside triphosphate hydrolases"/>
    <property type="match status" value="1"/>
</dbReference>
<dbReference type="Pfam" id="PF00071">
    <property type="entry name" value="Ras"/>
    <property type="match status" value="1"/>
</dbReference>
<evidence type="ECO:0000256" key="1">
    <source>
        <dbReference type="ARBA" id="ARBA00006270"/>
    </source>
</evidence>
<proteinExistence type="inferred from homology"/>
<evidence type="ECO:0000256" key="6">
    <source>
        <dbReference type="ARBA" id="ARBA00023289"/>
    </source>
</evidence>